<protein>
    <submittedName>
        <fullName evidence="2">VanW family protein</fullName>
    </submittedName>
</protein>
<dbReference type="InterPro" id="IPR022029">
    <property type="entry name" value="YoaR-like_PG-bd"/>
</dbReference>
<dbReference type="Proteomes" id="UP000000376">
    <property type="component" value="Chromosome"/>
</dbReference>
<dbReference type="Pfam" id="PF12229">
    <property type="entry name" value="PG_binding_4"/>
    <property type="match status" value="2"/>
</dbReference>
<accession>D7BKF7</accession>
<feature type="domain" description="YoaR-like putative peptidoglycan binding" evidence="1">
    <location>
        <begin position="122"/>
        <end position="181"/>
    </location>
</feature>
<dbReference type="AlphaFoldDB" id="D7BKF7"/>
<dbReference type="STRING" id="644284.Arch_1435"/>
<gene>
    <name evidence="2" type="ordered locus">Arch_1435</name>
</gene>
<dbReference type="Pfam" id="PF04294">
    <property type="entry name" value="VanW"/>
    <property type="match status" value="1"/>
</dbReference>
<keyword evidence="3" id="KW-1185">Reference proteome</keyword>
<name>D7BKF7_ARCHD</name>
<dbReference type="InterPro" id="IPR052913">
    <property type="entry name" value="Glycopeptide_resist_protein"/>
</dbReference>
<dbReference type="eggNOG" id="COG2720">
    <property type="taxonomic scope" value="Bacteria"/>
</dbReference>
<organism evidence="2 3">
    <name type="scientific">Arcanobacterium haemolyticum (strain ATCC 9345 / DSM 20595 / CCM 5947 / CCUG 17215 / LMG 16163 / NBRC 15585 / NCTC 8452 / 11018)</name>
    <dbReference type="NCBI Taxonomy" id="644284"/>
    <lineage>
        <taxon>Bacteria</taxon>
        <taxon>Bacillati</taxon>
        <taxon>Actinomycetota</taxon>
        <taxon>Actinomycetes</taxon>
        <taxon>Actinomycetales</taxon>
        <taxon>Actinomycetaceae</taxon>
        <taxon>Arcanobacterium</taxon>
    </lineage>
</organism>
<dbReference type="InterPro" id="IPR007391">
    <property type="entry name" value="Vancomycin_resist_VanW"/>
</dbReference>
<dbReference type="KEGG" id="ahe:Arch_1435"/>
<dbReference type="PANTHER" id="PTHR35788">
    <property type="entry name" value="EXPORTED PROTEIN-RELATED"/>
    <property type="match status" value="1"/>
</dbReference>
<evidence type="ECO:0000259" key="1">
    <source>
        <dbReference type="Pfam" id="PF12229"/>
    </source>
</evidence>
<sequence length="566" mass="61506">MKIIASVKTWSRPAIAGVIGAILLVFYVGLALAFSGQIPSGTTISGVNVAGMSQDQARGALEKELGPQLATPRAIVVKDIEHDPLTIDPTVAKIAIDYDATLSDLTGFSLNPVHLWRHIVGGSAMDAQLTADKKSLDEQLTALAGQVERAGEDASITFEGSTPVVKASSNARKLDVSKSRAVLLQSWFFGKEPLTLPSVERPAHITTKEAQEFVDNTLTPLLAQPVSVDVKEKHIELNPEQLADLLVIEHKKHFLINVNPEKLRSQVDTAHPDLLTHAKDAVISIKNTDVSIAPSQEGEQIDADDFAHKLSHVVETKNRTITAKIDVSQPTLTTKAAEELGIKEVVSEISTPITSDSVRTKNLIVGSQYVSNTLVKPGETFDLQTALGPLEESRGFRASGVFVNGFSSKALGGGLSQLATNVFNVGYRAGLEDLAHTPHSVYYDRYPMGLESTIWYDKIFVKWKNTTPYGVMIQSFVSGGKLTTKLWSTKHFNVEVHQGQPYGYVKAETKENPAPDCSPSSYTKDGFSVDVGRTVTLQGKPVEDSRHTVHYDPIHAVTCPHKEPHE</sequence>
<dbReference type="HOGENOM" id="CLU_011572_0_1_11"/>
<proteinExistence type="predicted"/>
<dbReference type="PANTHER" id="PTHR35788:SF1">
    <property type="entry name" value="EXPORTED PROTEIN"/>
    <property type="match status" value="1"/>
</dbReference>
<evidence type="ECO:0000313" key="2">
    <source>
        <dbReference type="EMBL" id="ADH93137.1"/>
    </source>
</evidence>
<evidence type="ECO:0000313" key="3">
    <source>
        <dbReference type="Proteomes" id="UP000000376"/>
    </source>
</evidence>
<feature type="domain" description="YoaR-like putative peptidoglycan binding" evidence="1">
    <location>
        <begin position="253"/>
        <end position="321"/>
    </location>
</feature>
<reference evidence="2 3" key="1">
    <citation type="journal article" date="2010" name="Stand. Genomic Sci.">
        <title>Complete genome sequence of Arcanobacterium haemolyticum type strain (11018).</title>
        <authorList>
            <person name="Yasawong M."/>
            <person name="Teshima H."/>
            <person name="Lapidus A."/>
            <person name="Nolan M."/>
            <person name="Lucas S."/>
            <person name="Glavina Del Rio T."/>
            <person name="Tice H."/>
            <person name="Cheng J."/>
            <person name="Bruce D."/>
            <person name="Detter C."/>
            <person name="Tapia R."/>
            <person name="Han C."/>
            <person name="Goodwin L."/>
            <person name="Pitluck S."/>
            <person name="Liolios K."/>
            <person name="Ivanova N."/>
            <person name="Mavromatis K."/>
            <person name="Mikhailova N."/>
            <person name="Pati A."/>
            <person name="Chen A."/>
            <person name="Palaniappan K."/>
            <person name="Land M."/>
            <person name="Hauser L."/>
            <person name="Chang Y."/>
            <person name="Jeffries C."/>
            <person name="Rohde M."/>
            <person name="Sikorski J."/>
            <person name="Pukall R."/>
            <person name="Goker M."/>
            <person name="Woyke T."/>
            <person name="Bristow J."/>
            <person name="Eisen J."/>
            <person name="Markowitz V."/>
            <person name="Hugenholtz P."/>
            <person name="Kyrpides N."/>
            <person name="Klenk H."/>
        </authorList>
    </citation>
    <scope>NUCLEOTIDE SEQUENCE [LARGE SCALE GENOMIC DNA]</scope>
    <source>
        <strain evidence="3">ATCC 9345 / DSM 20595 / CCUG 17215 / LMG 16163 / NBRC 15585 / NCTC 8452 / 11018</strain>
    </source>
</reference>
<dbReference type="EMBL" id="CP002045">
    <property type="protein sequence ID" value="ADH93137.1"/>
    <property type="molecule type" value="Genomic_DNA"/>
</dbReference>